<proteinExistence type="predicted"/>
<comment type="caution">
    <text evidence="1">The sequence shown here is derived from an EMBL/GenBank/DDBJ whole genome shotgun (WGS) entry which is preliminary data.</text>
</comment>
<evidence type="ECO:0000313" key="2">
    <source>
        <dbReference type="Proteomes" id="UP001431693"/>
    </source>
</evidence>
<dbReference type="RefSeq" id="WP_283713583.1">
    <property type="nucleotide sequence ID" value="NZ_JASJEW010000005.1"/>
</dbReference>
<keyword evidence="2" id="KW-1185">Reference proteome</keyword>
<name>A0ABT6ZJW3_9ACTN</name>
<evidence type="ECO:0000313" key="1">
    <source>
        <dbReference type="EMBL" id="MDJ1129340.1"/>
    </source>
</evidence>
<protein>
    <submittedName>
        <fullName evidence="1">Uncharacterized protein</fullName>
    </submittedName>
</protein>
<gene>
    <name evidence="1" type="ORF">QJ043_04515</name>
</gene>
<dbReference type="Proteomes" id="UP001431693">
    <property type="component" value="Unassembled WGS sequence"/>
</dbReference>
<dbReference type="EMBL" id="JASJEX010000002">
    <property type="protein sequence ID" value="MDJ1129340.1"/>
    <property type="molecule type" value="Genomic_DNA"/>
</dbReference>
<sequence length="205" mass="21675">MSRNSDNYKKAFGALHAPDHISLEVDTVERKANKHVALGPALALVAALTLGGAGTAYATDLGGFRTTVNAWLGGEQRTMVAEPIDDGSYEFTVLDGEGNPTGEVVGGGGVEYDGNGNERALSAQEVADTMGVDIVTGDDGRTWLHYYDRSFDITDLVKNGSAKLCLTGQAGTTTYFDLQDNGSDNFQWSETAEPEGPADAYAKVD</sequence>
<accession>A0ABT6ZJW3</accession>
<reference evidence="1" key="1">
    <citation type="submission" date="2023-05" db="EMBL/GenBank/DDBJ databases">
        <title>[olsenella] sp. nov., isolated from a pig farm feces dump.</title>
        <authorList>
            <person name="Chang Y.-H."/>
        </authorList>
    </citation>
    <scope>NUCLEOTIDE SEQUENCE</scope>
    <source>
        <strain evidence="1">YH-ols2217</strain>
    </source>
</reference>
<organism evidence="1 2">
    <name type="scientific">Kribbibacterium absianum</name>
    <dbReference type="NCBI Taxonomy" id="3044210"/>
    <lineage>
        <taxon>Bacteria</taxon>
        <taxon>Bacillati</taxon>
        <taxon>Actinomycetota</taxon>
        <taxon>Coriobacteriia</taxon>
        <taxon>Coriobacteriales</taxon>
        <taxon>Kribbibacteriaceae</taxon>
        <taxon>Kribbibacterium</taxon>
    </lineage>
</organism>